<organism evidence="2 4">
    <name type="scientific">Janibacter hoylei PVAS-1</name>
    <dbReference type="NCBI Taxonomy" id="1210046"/>
    <lineage>
        <taxon>Bacteria</taxon>
        <taxon>Bacillati</taxon>
        <taxon>Actinomycetota</taxon>
        <taxon>Actinomycetes</taxon>
        <taxon>Micrococcales</taxon>
        <taxon>Intrasporangiaceae</taxon>
        <taxon>Janibacter</taxon>
    </lineage>
</organism>
<dbReference type="Pfam" id="PF18726">
    <property type="entry name" value="HEPN_SAV_6107"/>
    <property type="match status" value="1"/>
</dbReference>
<evidence type="ECO:0000313" key="5">
    <source>
        <dbReference type="Proteomes" id="UP000288711"/>
    </source>
</evidence>
<dbReference type="STRING" id="1210046.B277_14613"/>
<keyword evidence="5" id="KW-1185">Reference proteome</keyword>
<reference evidence="3" key="3">
    <citation type="submission" date="2017-11" db="EMBL/GenBank/DDBJ databases">
        <authorList>
            <person name="Seuylemezian A."/>
            <person name="Cooper K."/>
            <person name="Vaishampayan P."/>
        </authorList>
    </citation>
    <scope>NUCLEOTIDE SEQUENCE</scope>
    <source>
        <strain evidence="3">PVAS-1</strain>
    </source>
</reference>
<evidence type="ECO:0000313" key="3">
    <source>
        <dbReference type="EMBL" id="RWU83768.1"/>
    </source>
</evidence>
<accession>K1E400</accession>
<evidence type="ECO:0000259" key="1">
    <source>
        <dbReference type="Pfam" id="PF18726"/>
    </source>
</evidence>
<dbReference type="Proteomes" id="UP000288711">
    <property type="component" value="Unassembled WGS sequence"/>
</dbReference>
<reference evidence="2 4" key="2">
    <citation type="journal article" date="2012" name="J. Bacteriol.">
        <title>Genome Sequence of Janibacter hoylei MTCC8307, Isolated from the Stratospheric Air.</title>
        <authorList>
            <person name="Pawar S.P."/>
            <person name="Dhotre D.P."/>
            <person name="Shetty S.A."/>
            <person name="Chowdhury S.P."/>
            <person name="Chaudhari B.L."/>
            <person name="Shouche Y.S."/>
        </authorList>
    </citation>
    <scope>NUCLEOTIDE SEQUENCE [LARGE SCALE GENOMIC DNA]</scope>
    <source>
        <strain evidence="2 4">PVAS-1</strain>
    </source>
</reference>
<evidence type="ECO:0000313" key="2">
    <source>
        <dbReference type="EMBL" id="EKA60112.1"/>
    </source>
</evidence>
<gene>
    <name evidence="2" type="ORF">B277_14613</name>
    <name evidence="3" type="ORF">CWN80_08505</name>
</gene>
<protein>
    <recommendedName>
        <fullName evidence="1">SAV-6107-like HEPN domain-containing protein</fullName>
    </recommendedName>
</protein>
<feature type="domain" description="SAV-6107-like HEPN" evidence="1">
    <location>
        <begin position="32"/>
        <end position="131"/>
    </location>
</feature>
<comment type="caution">
    <text evidence="2">The sequence shown here is derived from an EMBL/GenBank/DDBJ whole genome shotgun (WGS) entry which is preliminary data.</text>
</comment>
<sequence>MAMMGALPVLDPDRLDAALDLLAAAGESLAAAHMAASVAGRSAGTKLAVLRAAAAVLSVRGRSPGAARGHGPVDVWHLLPRVAPELTEWADFFATVLPEGGSRPGHGASGPMSVREVDDLLRQGEDFVRIVSGVLGLPPVRVVGELAAIPPSRDLAAHDLAAHDLEDARRRGGAG</sequence>
<evidence type="ECO:0000313" key="4">
    <source>
        <dbReference type="Proteomes" id="UP000004474"/>
    </source>
</evidence>
<dbReference type="InterPro" id="IPR040891">
    <property type="entry name" value="HEPN_SAV_6107"/>
</dbReference>
<proteinExistence type="predicted"/>
<reference evidence="3 5" key="1">
    <citation type="journal article" date="2009" name="Int. J. Syst. Evol. Microbiol.">
        <title>Janibacter hoylei sp. nov., Bacillus isronensis sp. nov. and Bacillus aryabhattai sp. nov., isolated from cryotubes used for collecting air from the upper atmosphere.</title>
        <authorList>
            <person name="Shivaji S."/>
            <person name="Chaturvedi P."/>
            <person name="Begum Z."/>
            <person name="Pindi P.K."/>
            <person name="Manorama R."/>
            <person name="Padmanaban D.A."/>
            <person name="Shouche Y.S."/>
            <person name="Pawar S."/>
            <person name="Vaishampayan P."/>
            <person name="Dutt C.B."/>
            <person name="Datta G.N."/>
            <person name="Manchanda R.K."/>
            <person name="Rao U.R."/>
            <person name="Bhargava P.M."/>
            <person name="Narlikar J.V."/>
        </authorList>
    </citation>
    <scope>NUCLEOTIDE SEQUENCE [LARGE SCALE GENOMIC DNA]</scope>
    <source>
        <strain evidence="3 5">PVAS-1</strain>
    </source>
</reference>
<dbReference type="EMBL" id="PIPF01000007">
    <property type="protein sequence ID" value="RWU83768.1"/>
    <property type="molecule type" value="Genomic_DNA"/>
</dbReference>
<dbReference type="Proteomes" id="UP000004474">
    <property type="component" value="Unassembled WGS sequence"/>
</dbReference>
<name>K1E400_9MICO</name>
<dbReference type="PATRIC" id="fig|1210046.3.peg.2806"/>
<dbReference type="EMBL" id="ALWX01000078">
    <property type="protein sequence ID" value="EKA60112.1"/>
    <property type="molecule type" value="Genomic_DNA"/>
</dbReference>
<dbReference type="AlphaFoldDB" id="K1E400"/>